<dbReference type="GO" id="GO:0045944">
    <property type="term" value="P:positive regulation of transcription by RNA polymerase II"/>
    <property type="evidence" value="ECO:0007669"/>
    <property type="project" value="TreeGrafter"/>
</dbReference>
<dbReference type="PROSITE" id="PS00463">
    <property type="entry name" value="ZN2_CY6_FUNGAL_1"/>
    <property type="match status" value="1"/>
</dbReference>
<dbReference type="Gene3D" id="4.10.240.10">
    <property type="entry name" value="Zn(2)-C6 fungal-type DNA-binding domain"/>
    <property type="match status" value="1"/>
</dbReference>
<comment type="subcellular location">
    <subcellularLocation>
        <location evidence="1">Nucleus</location>
    </subcellularLocation>
</comment>
<dbReference type="CDD" id="cd00067">
    <property type="entry name" value="GAL4"/>
    <property type="match status" value="1"/>
</dbReference>
<dbReference type="EMBL" id="ML977310">
    <property type="protein sequence ID" value="KAF2122548.1"/>
    <property type="molecule type" value="Genomic_DNA"/>
</dbReference>
<dbReference type="GO" id="GO:0005634">
    <property type="term" value="C:nucleus"/>
    <property type="evidence" value="ECO:0007669"/>
    <property type="project" value="UniProtKB-SubCell"/>
</dbReference>
<name>A0A6A5ZW00_9PLEO</name>
<dbReference type="InterPro" id="IPR021858">
    <property type="entry name" value="Fun_TF"/>
</dbReference>
<dbReference type="GO" id="GO:0000976">
    <property type="term" value="F:transcription cis-regulatory region binding"/>
    <property type="evidence" value="ECO:0007669"/>
    <property type="project" value="TreeGrafter"/>
</dbReference>
<dbReference type="InterPro" id="IPR001138">
    <property type="entry name" value="Zn2Cys6_DnaBD"/>
</dbReference>
<evidence type="ECO:0000259" key="4">
    <source>
        <dbReference type="PROSITE" id="PS50048"/>
    </source>
</evidence>
<dbReference type="GO" id="GO:0008270">
    <property type="term" value="F:zinc ion binding"/>
    <property type="evidence" value="ECO:0007669"/>
    <property type="project" value="InterPro"/>
</dbReference>
<dbReference type="GO" id="GO:0000981">
    <property type="term" value="F:DNA-binding transcription factor activity, RNA polymerase II-specific"/>
    <property type="evidence" value="ECO:0007669"/>
    <property type="project" value="InterPro"/>
</dbReference>
<feature type="compositionally biased region" description="Acidic residues" evidence="3">
    <location>
        <begin position="95"/>
        <end position="109"/>
    </location>
</feature>
<keyword evidence="2" id="KW-0539">Nucleus</keyword>
<evidence type="ECO:0000256" key="1">
    <source>
        <dbReference type="ARBA" id="ARBA00004123"/>
    </source>
</evidence>
<dbReference type="Proteomes" id="UP000799770">
    <property type="component" value="Unassembled WGS sequence"/>
</dbReference>
<dbReference type="PANTHER" id="PTHR37534:SF25">
    <property type="entry name" value="ZN(II)2CYS6 TRANSCRIPTION FACTOR (EUROFUNG)"/>
    <property type="match status" value="1"/>
</dbReference>
<reference evidence="5" key="1">
    <citation type="journal article" date="2020" name="Stud. Mycol.">
        <title>101 Dothideomycetes genomes: a test case for predicting lifestyles and emergence of pathogens.</title>
        <authorList>
            <person name="Haridas S."/>
            <person name="Albert R."/>
            <person name="Binder M."/>
            <person name="Bloem J."/>
            <person name="Labutti K."/>
            <person name="Salamov A."/>
            <person name="Andreopoulos B."/>
            <person name="Baker S."/>
            <person name="Barry K."/>
            <person name="Bills G."/>
            <person name="Bluhm B."/>
            <person name="Cannon C."/>
            <person name="Castanera R."/>
            <person name="Culley D."/>
            <person name="Daum C."/>
            <person name="Ezra D."/>
            <person name="Gonzalez J."/>
            <person name="Henrissat B."/>
            <person name="Kuo A."/>
            <person name="Liang C."/>
            <person name="Lipzen A."/>
            <person name="Lutzoni F."/>
            <person name="Magnuson J."/>
            <person name="Mondo S."/>
            <person name="Nolan M."/>
            <person name="Ohm R."/>
            <person name="Pangilinan J."/>
            <person name="Park H.-J."/>
            <person name="Ramirez L."/>
            <person name="Alfaro M."/>
            <person name="Sun H."/>
            <person name="Tritt A."/>
            <person name="Yoshinaga Y."/>
            <person name="Zwiers L.-H."/>
            <person name="Turgeon B."/>
            <person name="Goodwin S."/>
            <person name="Spatafora J."/>
            <person name="Crous P."/>
            <person name="Grigoriev I."/>
        </authorList>
    </citation>
    <scope>NUCLEOTIDE SEQUENCE</scope>
    <source>
        <strain evidence="5">CBS 627.86</strain>
    </source>
</reference>
<feature type="compositionally biased region" description="Gly residues" evidence="3">
    <location>
        <begin position="62"/>
        <end position="71"/>
    </location>
</feature>
<evidence type="ECO:0000313" key="5">
    <source>
        <dbReference type="EMBL" id="KAF2122548.1"/>
    </source>
</evidence>
<keyword evidence="6" id="KW-1185">Reference proteome</keyword>
<feature type="region of interest" description="Disordered" evidence="3">
    <location>
        <begin position="46"/>
        <end position="145"/>
    </location>
</feature>
<dbReference type="SUPFAM" id="SSF57701">
    <property type="entry name" value="Zn2/Cys6 DNA-binding domain"/>
    <property type="match status" value="1"/>
</dbReference>
<dbReference type="SMART" id="SM00066">
    <property type="entry name" value="GAL4"/>
    <property type="match status" value="1"/>
</dbReference>
<feature type="domain" description="Zn(2)-C6 fungal-type" evidence="4">
    <location>
        <begin position="9"/>
        <end position="39"/>
    </location>
</feature>
<dbReference type="InterPro" id="IPR036864">
    <property type="entry name" value="Zn2-C6_fun-type_DNA-bd_sf"/>
</dbReference>
<organism evidence="5 6">
    <name type="scientific">Lophiotrema nucula</name>
    <dbReference type="NCBI Taxonomy" id="690887"/>
    <lineage>
        <taxon>Eukaryota</taxon>
        <taxon>Fungi</taxon>
        <taxon>Dikarya</taxon>
        <taxon>Ascomycota</taxon>
        <taxon>Pezizomycotina</taxon>
        <taxon>Dothideomycetes</taxon>
        <taxon>Pleosporomycetidae</taxon>
        <taxon>Pleosporales</taxon>
        <taxon>Lophiotremataceae</taxon>
        <taxon>Lophiotrema</taxon>
    </lineage>
</organism>
<proteinExistence type="predicted"/>
<evidence type="ECO:0000256" key="3">
    <source>
        <dbReference type="SAM" id="MobiDB-lite"/>
    </source>
</evidence>
<dbReference type="AlphaFoldDB" id="A0A6A5ZW00"/>
<accession>A0A6A5ZW00</accession>
<protein>
    <recommendedName>
        <fullName evidence="4">Zn(2)-C6 fungal-type domain-containing protein</fullName>
    </recommendedName>
</protein>
<dbReference type="OrthoDB" id="4525710at2759"/>
<gene>
    <name evidence="5" type="ORF">BDV96DRAFT_639128</name>
</gene>
<dbReference type="PANTHER" id="PTHR37534">
    <property type="entry name" value="TRANSCRIPTIONAL ACTIVATOR PROTEIN UGA3"/>
    <property type="match status" value="1"/>
</dbReference>
<feature type="compositionally biased region" description="Polar residues" evidence="3">
    <location>
        <begin position="114"/>
        <end position="137"/>
    </location>
</feature>
<dbReference type="Pfam" id="PF00172">
    <property type="entry name" value="Zn_clus"/>
    <property type="match status" value="1"/>
</dbReference>
<dbReference type="Pfam" id="PF11951">
    <property type="entry name" value="Fungal_trans_2"/>
    <property type="match status" value="1"/>
</dbReference>
<evidence type="ECO:0000313" key="6">
    <source>
        <dbReference type="Proteomes" id="UP000799770"/>
    </source>
</evidence>
<evidence type="ECO:0000256" key="2">
    <source>
        <dbReference type="ARBA" id="ARBA00023242"/>
    </source>
</evidence>
<dbReference type="PROSITE" id="PS50048">
    <property type="entry name" value="ZN2_CY6_FUNGAL_2"/>
    <property type="match status" value="1"/>
</dbReference>
<sequence length="527" mass="58312">MGNLRSKTGCLTCRARRVKCDEGQPICGQCAKKSRPCQYEAPRLSIRRYQPGGGESSSARTPGGGGGGENGEVGTIGRSRHAENRTVGANRGADPDDFPTSDGDGDGDGESPSATPYPQRRSQVSGSPTSDYLSSDFRQSHDPGRYAPGVEYELNRYEAKLVHHYVERLGRWLDCSDPSRRFTLRVPALVKHCPVLLHAVLAFAARHRGDTATSEQAYQTCLELVIERLGEHDVTHDDGLLCAIVILRVVEQLSVSITGSDFEQHLAGCAAILRASQGSIVDPSAPTTHDAAFWIHVRQCLYTATVNQQPPHLDSALHIADIVPVDDADHPSTDLRSETAWANMMTWLAANVLHFSFGGGADGEPSSRLRKWEDLGDALKRWRDDRPTTFDPIWSGPATARSIFSEAWFTADWHALAYTYYHFTSLLLINYKPKPRFAVRNVDDKLSEDDLDILNHARAICGACQCSPNNTAVSIVLCHSVFIWGPLMLEQLERDRVLQLLTTFENDHVWPTAWIVNALKAEWNMPE</sequence>